<comment type="caution">
    <text evidence="3">The sequence shown here is derived from an EMBL/GenBank/DDBJ whole genome shotgun (WGS) entry which is preliminary data.</text>
</comment>
<keyword evidence="1" id="KW-0472">Membrane</keyword>
<evidence type="ECO:0000313" key="4">
    <source>
        <dbReference type="Proteomes" id="UP000826195"/>
    </source>
</evidence>
<keyword evidence="2" id="KW-0732">Signal</keyword>
<name>A0AAV7I8M5_COTGL</name>
<evidence type="ECO:0000256" key="1">
    <source>
        <dbReference type="SAM" id="Phobius"/>
    </source>
</evidence>
<dbReference type="AlphaFoldDB" id="A0AAV7I8M5"/>
<protein>
    <submittedName>
        <fullName evidence="3">Uncharacterized protein</fullName>
    </submittedName>
</protein>
<proteinExistence type="predicted"/>
<sequence>MSSSVLTILSLVFLNNFFITSLADLTPDLLRRKPRFISFNSDKGKIDIDLDLSIPFLSIPLNHEEGSDGPQPLVNVNLKSVAVAGVLAGVSAFILPLFFYKPSAEHRYRRNDDFGLKEMGQAFNELMLGNNYVTPCLQYAVCSAVAKVNHARVLSSSDKIIDGIANLGWFKNATHGTAIQEAIDIGRRSNPECSYLFKGCKMPADTLETMLNELGVY</sequence>
<feature type="transmembrane region" description="Helical" evidence="1">
    <location>
        <begin position="81"/>
        <end position="100"/>
    </location>
</feature>
<organism evidence="3 4">
    <name type="scientific">Cotesia glomerata</name>
    <name type="common">Lepidopteran parasitic wasp</name>
    <name type="synonym">Apanteles glomeratus</name>
    <dbReference type="NCBI Taxonomy" id="32391"/>
    <lineage>
        <taxon>Eukaryota</taxon>
        <taxon>Metazoa</taxon>
        <taxon>Ecdysozoa</taxon>
        <taxon>Arthropoda</taxon>
        <taxon>Hexapoda</taxon>
        <taxon>Insecta</taxon>
        <taxon>Pterygota</taxon>
        <taxon>Neoptera</taxon>
        <taxon>Endopterygota</taxon>
        <taxon>Hymenoptera</taxon>
        <taxon>Apocrita</taxon>
        <taxon>Ichneumonoidea</taxon>
        <taxon>Braconidae</taxon>
        <taxon>Microgastrinae</taxon>
        <taxon>Cotesia</taxon>
    </lineage>
</organism>
<gene>
    <name evidence="3" type="ORF">KQX54_001502</name>
</gene>
<keyword evidence="1" id="KW-0812">Transmembrane</keyword>
<keyword evidence="4" id="KW-1185">Reference proteome</keyword>
<feature type="chain" id="PRO_5043440124" evidence="2">
    <location>
        <begin position="24"/>
        <end position="217"/>
    </location>
</feature>
<reference evidence="3 4" key="1">
    <citation type="journal article" date="2021" name="J. Hered.">
        <title>A chromosome-level genome assembly of the parasitoid wasp, Cotesia glomerata (Hymenoptera: Braconidae).</title>
        <authorList>
            <person name="Pinto B.J."/>
            <person name="Weis J.J."/>
            <person name="Gamble T."/>
            <person name="Ode P.J."/>
            <person name="Paul R."/>
            <person name="Zaspel J.M."/>
        </authorList>
    </citation>
    <scope>NUCLEOTIDE SEQUENCE [LARGE SCALE GENOMIC DNA]</scope>
    <source>
        <strain evidence="3">CgM1</strain>
    </source>
</reference>
<dbReference type="Proteomes" id="UP000826195">
    <property type="component" value="Unassembled WGS sequence"/>
</dbReference>
<evidence type="ECO:0000313" key="3">
    <source>
        <dbReference type="EMBL" id="KAH0548461.1"/>
    </source>
</evidence>
<keyword evidence="1" id="KW-1133">Transmembrane helix</keyword>
<dbReference type="EMBL" id="JAHXZJ010001867">
    <property type="protein sequence ID" value="KAH0548461.1"/>
    <property type="molecule type" value="Genomic_DNA"/>
</dbReference>
<feature type="signal peptide" evidence="2">
    <location>
        <begin position="1"/>
        <end position="23"/>
    </location>
</feature>
<evidence type="ECO:0000256" key="2">
    <source>
        <dbReference type="SAM" id="SignalP"/>
    </source>
</evidence>
<accession>A0AAV7I8M5</accession>